<accession>A0A8K0ID28</accession>
<dbReference type="EMBL" id="CM017877">
    <property type="protein sequence ID" value="KAG1347667.1"/>
    <property type="molecule type" value="Genomic_DNA"/>
</dbReference>
<sequence>METAGREAESSTAGEPSPFPLKLDQSFRHTEKAERAVNASQSRRAPRPGGAVHRNLNLLLIPRNSSPVHRGRHDHPISSPIITANQIGTAHSKISISISTTFGRRIKSTKLV</sequence>
<keyword evidence="3" id="KW-1185">Reference proteome</keyword>
<feature type="compositionally biased region" description="Basic and acidic residues" evidence="1">
    <location>
        <begin position="25"/>
        <end position="35"/>
    </location>
</feature>
<protein>
    <submittedName>
        <fullName evidence="2">Uncharacterized protein</fullName>
    </submittedName>
</protein>
<reference evidence="2" key="2">
    <citation type="submission" date="2019-07" db="EMBL/GenBank/DDBJ databases">
        <authorList>
            <person name="Yang Y."/>
            <person name="Bocs S."/>
            <person name="Baudouin L."/>
        </authorList>
    </citation>
    <scope>NUCLEOTIDE SEQUENCE</scope>
    <source>
        <tissue evidence="2">Spear leaf of Hainan Tall coconut</tissue>
    </source>
</reference>
<dbReference type="AlphaFoldDB" id="A0A8K0ID28"/>
<dbReference type="OrthoDB" id="10455975at2759"/>
<organism evidence="2 3">
    <name type="scientific">Cocos nucifera</name>
    <name type="common">Coconut palm</name>
    <dbReference type="NCBI Taxonomy" id="13894"/>
    <lineage>
        <taxon>Eukaryota</taxon>
        <taxon>Viridiplantae</taxon>
        <taxon>Streptophyta</taxon>
        <taxon>Embryophyta</taxon>
        <taxon>Tracheophyta</taxon>
        <taxon>Spermatophyta</taxon>
        <taxon>Magnoliopsida</taxon>
        <taxon>Liliopsida</taxon>
        <taxon>Arecaceae</taxon>
        <taxon>Arecoideae</taxon>
        <taxon>Cocoseae</taxon>
        <taxon>Attaleinae</taxon>
        <taxon>Cocos</taxon>
    </lineage>
</organism>
<proteinExistence type="predicted"/>
<gene>
    <name evidence="2" type="ORF">COCNU_06G014960</name>
</gene>
<evidence type="ECO:0000313" key="2">
    <source>
        <dbReference type="EMBL" id="KAG1347667.1"/>
    </source>
</evidence>
<feature type="region of interest" description="Disordered" evidence="1">
    <location>
        <begin position="1"/>
        <end position="54"/>
    </location>
</feature>
<comment type="caution">
    <text evidence="2">The sequence shown here is derived from an EMBL/GenBank/DDBJ whole genome shotgun (WGS) entry which is preliminary data.</text>
</comment>
<name>A0A8K0ID28_COCNU</name>
<evidence type="ECO:0000313" key="3">
    <source>
        <dbReference type="Proteomes" id="UP000797356"/>
    </source>
</evidence>
<reference evidence="2" key="1">
    <citation type="journal article" date="2017" name="Gigascience">
        <title>The genome draft of coconut (Cocos nucifera).</title>
        <authorList>
            <person name="Xiao Y."/>
            <person name="Xu P."/>
            <person name="Fan H."/>
            <person name="Baudouin L."/>
            <person name="Xia W."/>
            <person name="Bocs S."/>
            <person name="Xu J."/>
            <person name="Li Q."/>
            <person name="Guo A."/>
            <person name="Zhou L."/>
            <person name="Li J."/>
            <person name="Wu Y."/>
            <person name="Ma Z."/>
            <person name="Armero A."/>
            <person name="Issali A.E."/>
            <person name="Liu N."/>
            <person name="Peng M."/>
            <person name="Yang Y."/>
        </authorList>
    </citation>
    <scope>NUCLEOTIDE SEQUENCE</scope>
    <source>
        <tissue evidence="2">Spear leaf of Hainan Tall coconut</tissue>
    </source>
</reference>
<dbReference type="Proteomes" id="UP000797356">
    <property type="component" value="Chromosome 6"/>
</dbReference>
<evidence type="ECO:0000256" key="1">
    <source>
        <dbReference type="SAM" id="MobiDB-lite"/>
    </source>
</evidence>